<evidence type="ECO:0000256" key="1">
    <source>
        <dbReference type="SAM" id="MobiDB-lite"/>
    </source>
</evidence>
<gene>
    <name evidence="3" type="ORF">K1I41_04235</name>
</gene>
<evidence type="ECO:0000256" key="2">
    <source>
        <dbReference type="SAM" id="Phobius"/>
    </source>
</evidence>
<feature type="region of interest" description="Disordered" evidence="1">
    <location>
        <begin position="74"/>
        <end position="185"/>
    </location>
</feature>
<keyword evidence="2" id="KW-1133">Transmembrane helix</keyword>
<feature type="compositionally biased region" description="Low complexity" evidence="1">
    <location>
        <begin position="74"/>
        <end position="98"/>
    </location>
</feature>
<proteinExistence type="predicted"/>
<name>A0ABX8V8D1_9FLAO</name>
<keyword evidence="2" id="KW-0472">Membrane</keyword>
<feature type="compositionally biased region" description="Low complexity" evidence="1">
    <location>
        <begin position="127"/>
        <end position="185"/>
    </location>
</feature>
<feature type="transmembrane region" description="Helical" evidence="2">
    <location>
        <begin position="45"/>
        <end position="66"/>
    </location>
</feature>
<evidence type="ECO:0000313" key="4">
    <source>
        <dbReference type="Proteomes" id="UP000825381"/>
    </source>
</evidence>
<organism evidence="3 4">
    <name type="scientific">Flavobacterium litorale</name>
    <dbReference type="NCBI Taxonomy" id="2856519"/>
    <lineage>
        <taxon>Bacteria</taxon>
        <taxon>Pseudomonadati</taxon>
        <taxon>Bacteroidota</taxon>
        <taxon>Flavobacteriia</taxon>
        <taxon>Flavobacteriales</taxon>
        <taxon>Flavobacteriaceae</taxon>
        <taxon>Flavobacterium</taxon>
    </lineage>
</organism>
<keyword evidence="2" id="KW-0812">Transmembrane</keyword>
<evidence type="ECO:0000313" key="3">
    <source>
        <dbReference type="EMBL" id="QYJ69105.1"/>
    </source>
</evidence>
<dbReference type="EMBL" id="CP080429">
    <property type="protein sequence ID" value="QYJ69105.1"/>
    <property type="molecule type" value="Genomic_DNA"/>
</dbReference>
<evidence type="ECO:0008006" key="5">
    <source>
        <dbReference type="Google" id="ProtNLM"/>
    </source>
</evidence>
<reference evidence="3 4" key="1">
    <citation type="submission" date="2021-07" db="EMBL/GenBank/DDBJ databases">
        <title>Flavobacterium WSW3-B6 sp.nov, isolated from seaweed.</title>
        <authorList>
            <person name="Muhammad N."/>
            <person name="Ho H."/>
            <person name="Lee Y.-J."/>
            <person name="Nguyen T."/>
            <person name="Ho J."/>
            <person name="Kim S.-G."/>
        </authorList>
    </citation>
    <scope>NUCLEOTIDE SEQUENCE [LARGE SCALE GENOMIC DNA]</scope>
    <source>
        <strain evidence="3 4">WSW3-B6</strain>
    </source>
</reference>
<feature type="region of interest" description="Disordered" evidence="1">
    <location>
        <begin position="208"/>
        <end position="277"/>
    </location>
</feature>
<keyword evidence="4" id="KW-1185">Reference proteome</keyword>
<protein>
    <recommendedName>
        <fullName evidence="5">Outer membrane protein beta-barrel domain-containing protein</fullName>
    </recommendedName>
</protein>
<dbReference type="Proteomes" id="UP000825381">
    <property type="component" value="Chromosome"/>
</dbReference>
<sequence>MSEKKNIDRLFQEKFKDFEATPPEFVWENIEAELKEKKKRRVIPIWFKLGGVAAVLLLGLMLINPFNTEIETDNNPIVNSNGTNSNNANTPNKTTKGTITGKPNINPESFGTTNAVVTSNKSDKNNSGKSGNDVTSNNNSDVNNSFNTTTNNSAFNNNGNAVVSSTTISDNKPTNGNNPTATANKAVNSHQNNTIDYTDDKNQATIAYNGKTDTNNTNKENGGIANKPNKANSESNSKTNSIDGIAENKSNETGIAQNGNDTTTVSKTNTQDEEDDTNNSIINKEIPVEEAVADVVVDTASVVLPENELEQLLQEKLNGENEEKEDVLAEEDAKKKWNVKPQVAPVFYNSLSDGSPINSDLANNSKDYDSNMSFGVGIDYAVTDRISIRSGINTVNLSYSTQGVEFFPSMTEQTSNISARNTASRTANLVVQNEGTAAEFGTAFSQETFRGSMLQEMGYIEVPVEMSYALVNKKFGIDVIGGFSTLFLNDNNVSVVTDQGLSATLGEANNLNSINFSTNIGIGFKYRFLKSFQASFEPTFKYQLNTFSGNSGNFRPYFIGLYSGVSFSF</sequence>
<feature type="compositionally biased region" description="Polar residues" evidence="1">
    <location>
        <begin position="229"/>
        <end position="242"/>
    </location>
</feature>
<accession>A0ABX8V8D1</accession>
<feature type="compositionally biased region" description="Polar residues" evidence="1">
    <location>
        <begin position="101"/>
        <end position="118"/>
    </location>
</feature>
<feature type="compositionally biased region" description="Polar residues" evidence="1">
    <location>
        <begin position="251"/>
        <end position="269"/>
    </location>
</feature>
<dbReference type="RefSeq" id="WP_220641440.1">
    <property type="nucleotide sequence ID" value="NZ_CP080429.1"/>
</dbReference>
<feature type="compositionally biased region" description="Polar residues" evidence="1">
    <location>
        <begin position="208"/>
        <end position="220"/>
    </location>
</feature>